<accession>A0A0W0F6F2</accession>
<evidence type="ECO:0000313" key="1">
    <source>
        <dbReference type="EMBL" id="KTB31880.1"/>
    </source>
</evidence>
<gene>
    <name evidence="1" type="ORF">WG66_15533</name>
</gene>
<evidence type="ECO:0000313" key="2">
    <source>
        <dbReference type="Proteomes" id="UP000054988"/>
    </source>
</evidence>
<comment type="caution">
    <text evidence="1">The sequence shown here is derived from an EMBL/GenBank/DDBJ whole genome shotgun (WGS) entry which is preliminary data.</text>
</comment>
<reference evidence="1 2" key="1">
    <citation type="submission" date="2015-12" db="EMBL/GenBank/DDBJ databases">
        <title>Draft genome sequence of Moniliophthora roreri, the causal agent of frosty pod rot of cacao.</title>
        <authorList>
            <person name="Aime M.C."/>
            <person name="Diaz-Valderrama J.R."/>
            <person name="Kijpornyongpan T."/>
            <person name="Phillips-Mora W."/>
        </authorList>
    </citation>
    <scope>NUCLEOTIDE SEQUENCE [LARGE SCALE GENOMIC DNA]</scope>
    <source>
        <strain evidence="1 2">MCA 2952</strain>
    </source>
</reference>
<organism evidence="1 2">
    <name type="scientific">Moniliophthora roreri</name>
    <name type="common">Frosty pod rot fungus</name>
    <name type="synonym">Monilia roreri</name>
    <dbReference type="NCBI Taxonomy" id="221103"/>
    <lineage>
        <taxon>Eukaryota</taxon>
        <taxon>Fungi</taxon>
        <taxon>Dikarya</taxon>
        <taxon>Basidiomycota</taxon>
        <taxon>Agaricomycotina</taxon>
        <taxon>Agaricomycetes</taxon>
        <taxon>Agaricomycetidae</taxon>
        <taxon>Agaricales</taxon>
        <taxon>Marasmiineae</taxon>
        <taxon>Marasmiaceae</taxon>
        <taxon>Moniliophthora</taxon>
    </lineage>
</organism>
<proteinExistence type="predicted"/>
<dbReference type="Proteomes" id="UP000054988">
    <property type="component" value="Unassembled WGS sequence"/>
</dbReference>
<protein>
    <submittedName>
        <fullName evidence="1">Uncharacterized protein</fullName>
    </submittedName>
</protein>
<dbReference type="EMBL" id="LATX01002285">
    <property type="protein sequence ID" value="KTB31880.1"/>
    <property type="molecule type" value="Genomic_DNA"/>
</dbReference>
<name>A0A0W0F6F2_MONRR</name>
<sequence>MPAVLNIEYMAVF</sequence>